<dbReference type="PROSITE" id="PS51186">
    <property type="entry name" value="GNAT"/>
    <property type="match status" value="1"/>
</dbReference>
<keyword evidence="2" id="KW-0012">Acyltransferase</keyword>
<gene>
    <name evidence="4" type="ORF">GCM10008025_14960</name>
</gene>
<comment type="caution">
    <text evidence="4">The sequence shown here is derived from an EMBL/GenBank/DDBJ whole genome shotgun (WGS) entry which is preliminary data.</text>
</comment>
<protein>
    <recommendedName>
        <fullName evidence="3">N-acetyltransferase domain-containing protein</fullName>
    </recommendedName>
</protein>
<dbReference type="InterPro" id="IPR050832">
    <property type="entry name" value="Bact_Acetyltransf"/>
</dbReference>
<evidence type="ECO:0000313" key="4">
    <source>
        <dbReference type="EMBL" id="GGA72146.1"/>
    </source>
</evidence>
<reference evidence="4" key="1">
    <citation type="journal article" date="2014" name="Int. J. Syst. Evol. Microbiol.">
        <title>Complete genome sequence of Corynebacterium casei LMG S-19264T (=DSM 44701T), isolated from a smear-ripened cheese.</title>
        <authorList>
            <consortium name="US DOE Joint Genome Institute (JGI-PGF)"/>
            <person name="Walter F."/>
            <person name="Albersmeier A."/>
            <person name="Kalinowski J."/>
            <person name="Ruckert C."/>
        </authorList>
    </citation>
    <scope>NUCLEOTIDE SEQUENCE</scope>
    <source>
        <strain evidence="4">CGMCC 1.12408</strain>
    </source>
</reference>
<name>A0A916W752_9BACI</name>
<dbReference type="InterPro" id="IPR000182">
    <property type="entry name" value="GNAT_dom"/>
</dbReference>
<proteinExistence type="predicted"/>
<feature type="domain" description="N-acetyltransferase" evidence="3">
    <location>
        <begin position="3"/>
        <end position="154"/>
    </location>
</feature>
<evidence type="ECO:0000256" key="2">
    <source>
        <dbReference type="ARBA" id="ARBA00023315"/>
    </source>
</evidence>
<dbReference type="InterPro" id="IPR016181">
    <property type="entry name" value="Acyl_CoA_acyltransferase"/>
</dbReference>
<evidence type="ECO:0000313" key="5">
    <source>
        <dbReference type="Proteomes" id="UP000613512"/>
    </source>
</evidence>
<dbReference type="Gene3D" id="3.40.630.30">
    <property type="match status" value="1"/>
</dbReference>
<dbReference type="RefSeq" id="WP_188384048.1">
    <property type="nucleotide sequence ID" value="NZ_BMEY01000006.1"/>
</dbReference>
<dbReference type="CDD" id="cd04301">
    <property type="entry name" value="NAT_SF"/>
    <property type="match status" value="1"/>
</dbReference>
<dbReference type="GO" id="GO:0016747">
    <property type="term" value="F:acyltransferase activity, transferring groups other than amino-acyl groups"/>
    <property type="evidence" value="ECO:0007669"/>
    <property type="project" value="InterPro"/>
</dbReference>
<dbReference type="EMBL" id="BMEY01000006">
    <property type="protein sequence ID" value="GGA72146.1"/>
    <property type="molecule type" value="Genomic_DNA"/>
</dbReference>
<accession>A0A916W752</accession>
<evidence type="ECO:0000256" key="1">
    <source>
        <dbReference type="ARBA" id="ARBA00022679"/>
    </source>
</evidence>
<dbReference type="Proteomes" id="UP000613512">
    <property type="component" value="Unassembled WGS sequence"/>
</dbReference>
<keyword evidence="1" id="KW-0808">Transferase</keyword>
<evidence type="ECO:0000259" key="3">
    <source>
        <dbReference type="PROSITE" id="PS51186"/>
    </source>
</evidence>
<dbReference type="PANTHER" id="PTHR43877">
    <property type="entry name" value="AMINOALKYLPHOSPHONATE N-ACETYLTRANSFERASE-RELATED-RELATED"/>
    <property type="match status" value="1"/>
</dbReference>
<dbReference type="Pfam" id="PF00583">
    <property type="entry name" value="Acetyltransf_1"/>
    <property type="match status" value="1"/>
</dbReference>
<reference evidence="4" key="2">
    <citation type="submission" date="2020-09" db="EMBL/GenBank/DDBJ databases">
        <authorList>
            <person name="Sun Q."/>
            <person name="Zhou Y."/>
        </authorList>
    </citation>
    <scope>NUCLEOTIDE SEQUENCE</scope>
    <source>
        <strain evidence="4">CGMCC 1.12408</strain>
    </source>
</reference>
<dbReference type="SUPFAM" id="SSF55729">
    <property type="entry name" value="Acyl-CoA N-acyltransferases (Nat)"/>
    <property type="match status" value="1"/>
</dbReference>
<keyword evidence="5" id="KW-1185">Reference proteome</keyword>
<dbReference type="AlphaFoldDB" id="A0A916W752"/>
<sequence length="1026" mass="117888">MNINIVTYDDSYAAKVADMWNHSRDGWGGANTVDTEETILHRERNSSNILTYLALEDEKVVGYCGLSEYRDDEGALYIPLLNVRDDYHGKGIGKKLLLTALQKTIDLQWPRLDLYTWPGNTKAVPLYKKCGFFWEERDDSTHLMNFIPTVLDTEAVKDFFQDTDWYKASTRTIEVKPDGRIENDFHYYEYTWENDDEYLRIEFERTGRGIRLIETNDYLISATVENRDLVFGNSYSIRYSIINKTGNPLHIKLEGIHDKNIHFDFTGSLEVKDVEEITGTFNVEPIEEEQNPARTHPTVQTQLHINGKEALFKIGVLPKFPTQVTTHFPDDVTFIGKESVFYLDLVNNFREKVQLDITFPSSPLLELKKENVSCRIGPKEKTSIPIPFSAKAHGYYDAALTIKAKQETGEEVTFTKKIGVPLRGFGSKFHGEDDERIELYNGPYFVTLSKEENVIRTGRKKSDDGIFILTPKIGKPYSEELSRTKPKEKSYFNGDGFIGTKISYELSTFPSIKIHFILKLFGEGFVEHYYEVENKLDVPTEQPIWINQPILLGLEKAYLPYDGEIIEMNNSIGNYYEFWDESKVTENWMFVKEPFPLGVCWNSEDTIHFDSWYSYLEHNVGQIDPSSIIKTNPVYLSIGAFHDMESFRQFALQKAHINEKKTVNHITVSLQNNNPFVHGEHATIHVKDYKSNYLHGEVELSLNGQVKVENFNREEQLSEWSVEVPMEKHPLVSTATLTSRLDASVEERHALIIQQSNQEVVEKIEEDLGLETWTVDNGIIQFKATPSFYPTLHSLTYQGQEWLDSSFPTIGPRLWWNPWPGGISSRFVGIRTHSVAKEKTTAEFTSLIDNKGNKWTGIKLSTFIEKHEQFKGFIQHQYFLTLPGSPVLCHVTNIEQQTGTYFHNKEWQTAAFFKSAENIQDNWVKFQNKSGDWTTLTAGKDENDFSVERNIIIGNNQSNDKLQIIANSVPTNKESYINKELIFTAIGEQLSLASGISHFTTPNFYLFTDTAIPDTAQFDIQGIEFK</sequence>
<organism evidence="4 5">
    <name type="scientific">Ornithinibacillus halotolerans</name>
    <dbReference type="NCBI Taxonomy" id="1274357"/>
    <lineage>
        <taxon>Bacteria</taxon>
        <taxon>Bacillati</taxon>
        <taxon>Bacillota</taxon>
        <taxon>Bacilli</taxon>
        <taxon>Bacillales</taxon>
        <taxon>Bacillaceae</taxon>
        <taxon>Ornithinibacillus</taxon>
    </lineage>
</organism>